<dbReference type="PANTHER" id="PTHR31669:SF283">
    <property type="entry name" value="PROTEIN FAR1-RELATED SEQUENCE"/>
    <property type="match status" value="1"/>
</dbReference>
<keyword evidence="6" id="KW-0539">Nucleus</keyword>
<gene>
    <name evidence="8" type="ORF">GIB67_035458</name>
</gene>
<dbReference type="EMBL" id="JACGCM010000376">
    <property type="protein sequence ID" value="KAF6172904.1"/>
    <property type="molecule type" value="Genomic_DNA"/>
</dbReference>
<feature type="non-terminal residue" evidence="8">
    <location>
        <position position="1"/>
    </location>
</feature>
<comment type="subcellular location">
    <subcellularLocation>
        <location evidence="6">Nucleus</location>
    </subcellularLocation>
</comment>
<keyword evidence="2 6" id="KW-0479">Metal-binding</keyword>
<evidence type="ECO:0000256" key="6">
    <source>
        <dbReference type="RuleBase" id="RU367018"/>
    </source>
</evidence>
<evidence type="ECO:0000313" key="9">
    <source>
        <dbReference type="Proteomes" id="UP000541444"/>
    </source>
</evidence>
<dbReference type="PANTHER" id="PTHR31669">
    <property type="entry name" value="PROTEIN FAR1-RELATED SEQUENCE 10-RELATED"/>
    <property type="match status" value="1"/>
</dbReference>
<dbReference type="InterPro" id="IPR004330">
    <property type="entry name" value="FAR1_DNA_bnd_dom"/>
</dbReference>
<dbReference type="Proteomes" id="UP000541444">
    <property type="component" value="Unassembled WGS sequence"/>
</dbReference>
<dbReference type="InterPro" id="IPR007527">
    <property type="entry name" value="Znf_SWIM"/>
</dbReference>
<keyword evidence="9" id="KW-1185">Reference proteome</keyword>
<dbReference type="PROSITE" id="PS50966">
    <property type="entry name" value="ZF_SWIM"/>
    <property type="match status" value="1"/>
</dbReference>
<evidence type="ECO:0000256" key="4">
    <source>
        <dbReference type="ARBA" id="ARBA00022833"/>
    </source>
</evidence>
<evidence type="ECO:0000256" key="1">
    <source>
        <dbReference type="ARBA" id="ARBA00005889"/>
    </source>
</evidence>
<accession>A0A7J7P137</accession>
<name>A0A7J7P137_9MAGN</name>
<dbReference type="GO" id="GO:0005634">
    <property type="term" value="C:nucleus"/>
    <property type="evidence" value="ECO:0007669"/>
    <property type="project" value="UniProtKB-SubCell"/>
</dbReference>
<dbReference type="AlphaFoldDB" id="A0A7J7P137"/>
<dbReference type="Pfam" id="PF03101">
    <property type="entry name" value="FAR1"/>
    <property type="match status" value="1"/>
</dbReference>
<protein>
    <recommendedName>
        <fullName evidence="6">Protein FAR1-RELATED SEQUENCE</fullName>
    </recommendedName>
</protein>
<evidence type="ECO:0000259" key="7">
    <source>
        <dbReference type="PROSITE" id="PS50966"/>
    </source>
</evidence>
<dbReference type="GO" id="GO:0006355">
    <property type="term" value="P:regulation of DNA-templated transcription"/>
    <property type="evidence" value="ECO:0007669"/>
    <property type="project" value="UniProtKB-UniRule"/>
</dbReference>
<comment type="caution">
    <text evidence="8">The sequence shown here is derived from an EMBL/GenBank/DDBJ whole genome shotgun (WGS) entry which is preliminary data.</text>
</comment>
<reference evidence="8 9" key="1">
    <citation type="journal article" date="2020" name="IScience">
        <title>Genome Sequencing of the Endangered Kingdonia uniflora (Circaeasteraceae, Ranunculales) Reveals Potential Mechanisms of Evolutionary Specialization.</title>
        <authorList>
            <person name="Sun Y."/>
            <person name="Deng T."/>
            <person name="Zhang A."/>
            <person name="Moore M.J."/>
            <person name="Landis J.B."/>
            <person name="Lin N."/>
            <person name="Zhang H."/>
            <person name="Zhang X."/>
            <person name="Huang J."/>
            <person name="Zhang X."/>
            <person name="Sun H."/>
            <person name="Wang H."/>
        </authorList>
    </citation>
    <scope>NUCLEOTIDE SEQUENCE [LARGE SCALE GENOMIC DNA]</scope>
    <source>
        <strain evidence="8">TB1705</strain>
        <tissue evidence="8">Leaf</tissue>
    </source>
</reference>
<dbReference type="OrthoDB" id="1938913at2759"/>
<feature type="domain" description="SWIM-type" evidence="7">
    <location>
        <begin position="223"/>
        <end position="259"/>
    </location>
</feature>
<evidence type="ECO:0000256" key="2">
    <source>
        <dbReference type="ARBA" id="ARBA00022723"/>
    </source>
</evidence>
<organism evidence="8 9">
    <name type="scientific">Kingdonia uniflora</name>
    <dbReference type="NCBI Taxonomy" id="39325"/>
    <lineage>
        <taxon>Eukaryota</taxon>
        <taxon>Viridiplantae</taxon>
        <taxon>Streptophyta</taxon>
        <taxon>Embryophyta</taxon>
        <taxon>Tracheophyta</taxon>
        <taxon>Spermatophyta</taxon>
        <taxon>Magnoliopsida</taxon>
        <taxon>Ranunculales</taxon>
        <taxon>Circaeasteraceae</taxon>
        <taxon>Kingdonia</taxon>
    </lineage>
</organism>
<evidence type="ECO:0000256" key="3">
    <source>
        <dbReference type="ARBA" id="ARBA00022771"/>
    </source>
</evidence>
<dbReference type="GO" id="GO:0008270">
    <property type="term" value="F:zinc ion binding"/>
    <property type="evidence" value="ECO:0007669"/>
    <property type="project" value="UniProtKB-UniRule"/>
</dbReference>
<keyword evidence="4 6" id="KW-0862">Zinc</keyword>
<dbReference type="InterPro" id="IPR006564">
    <property type="entry name" value="Znf_PMZ"/>
</dbReference>
<dbReference type="SMART" id="SM00575">
    <property type="entry name" value="ZnF_PMZ"/>
    <property type="match status" value="1"/>
</dbReference>
<comment type="similarity">
    <text evidence="1 6">Belongs to the FHY3/FAR1 family.</text>
</comment>
<evidence type="ECO:0000313" key="8">
    <source>
        <dbReference type="EMBL" id="KAF6172904.1"/>
    </source>
</evidence>
<evidence type="ECO:0000256" key="5">
    <source>
        <dbReference type="PROSITE-ProRule" id="PRU00325"/>
    </source>
</evidence>
<comment type="function">
    <text evidence="6">Putative transcription activator involved in regulating light control of development.</text>
</comment>
<proteinExistence type="inferred from homology"/>
<dbReference type="Pfam" id="PF04434">
    <property type="entry name" value="SWIM"/>
    <property type="match status" value="1"/>
</dbReference>
<keyword evidence="3 5" id="KW-0863">Zinc-finger</keyword>
<dbReference type="InterPro" id="IPR031052">
    <property type="entry name" value="FHY3/FAR1"/>
</dbReference>
<sequence>MLFFKRKILDEEISVENNLEDYIFVAPTAEVRMEGSDMNENSTPVETTAIEADASVVPKVGMEFESEKEAHVFYDRYAKRLGFATKIKSSYINRNTKEMHHVHFACTKEGFKNTKETALYKREDTRVGCKARMRVKLTNSKKWAVSEVILEHNHLVCPSNIKMCTRQLSKFYTRDIFKKFQDEVLGMFRCSNLLQVKVDGQFTYTLKERVFSIDGHKLEPKEYEIIFSLTEVEIRCSCRLFEFKGFLCKHALYVLNHNGIDEIPSRYILSRWRKDFKNLNFLDRIFEKMTNKNPALRDDSLYQLAVQVVGEGITSQQKYEVVLKGLEEIFSKVRDGVNCVGSNSQYGVLPVNKSHPGGSGSQL</sequence>